<evidence type="ECO:0000313" key="1">
    <source>
        <dbReference type="EMBL" id="KAF7340826.1"/>
    </source>
</evidence>
<organism evidence="1 2">
    <name type="scientific">Mycena sanguinolenta</name>
    <dbReference type="NCBI Taxonomy" id="230812"/>
    <lineage>
        <taxon>Eukaryota</taxon>
        <taxon>Fungi</taxon>
        <taxon>Dikarya</taxon>
        <taxon>Basidiomycota</taxon>
        <taxon>Agaricomycotina</taxon>
        <taxon>Agaricomycetes</taxon>
        <taxon>Agaricomycetidae</taxon>
        <taxon>Agaricales</taxon>
        <taxon>Marasmiineae</taxon>
        <taxon>Mycenaceae</taxon>
        <taxon>Mycena</taxon>
    </lineage>
</organism>
<sequence length="160" mass="17282">MLEMTLRNFGDDFHKADIPFKACNIPQPAERSLLGKFLAHVNPVQTTPPQLLELDLPFSISSRRGEEASVSAGSVGVSFGGVGNHREKNSVKVQFVSRTGSKETPDQDDPAPLFNWEFFNSNGGPYPSMHTAIVLVSSKEATGQGAAKPFPFTLTLSGSF</sequence>
<protein>
    <submittedName>
        <fullName evidence="1">Uncharacterized protein</fullName>
    </submittedName>
</protein>
<reference evidence="1" key="1">
    <citation type="submission" date="2020-05" db="EMBL/GenBank/DDBJ databases">
        <title>Mycena genomes resolve the evolution of fungal bioluminescence.</title>
        <authorList>
            <person name="Tsai I.J."/>
        </authorList>
    </citation>
    <scope>NUCLEOTIDE SEQUENCE</scope>
    <source>
        <strain evidence="1">160909Yilan</strain>
    </source>
</reference>
<dbReference type="EMBL" id="JACAZH010000029">
    <property type="protein sequence ID" value="KAF7340826.1"/>
    <property type="molecule type" value="Genomic_DNA"/>
</dbReference>
<name>A0A8H7CLV0_9AGAR</name>
<keyword evidence="2" id="KW-1185">Reference proteome</keyword>
<comment type="caution">
    <text evidence="1">The sequence shown here is derived from an EMBL/GenBank/DDBJ whole genome shotgun (WGS) entry which is preliminary data.</text>
</comment>
<dbReference type="Proteomes" id="UP000623467">
    <property type="component" value="Unassembled WGS sequence"/>
</dbReference>
<evidence type="ECO:0000313" key="2">
    <source>
        <dbReference type="Proteomes" id="UP000623467"/>
    </source>
</evidence>
<proteinExistence type="predicted"/>
<dbReference type="AlphaFoldDB" id="A0A8H7CLV0"/>
<accession>A0A8H7CLV0</accession>
<gene>
    <name evidence="1" type="ORF">MSAN_02111900</name>
</gene>